<sequence>MPNLGKMQMTAVVAVAVAVVASILAGYVAVAPSFSSQKLPASEALLGMPSADAATVDYFLKIDGIEGESTNDKHKGEINVESFSWGASNTGSPSTGGGGGAGKVSFQDISFTKNIDKSSPKLMLATATGEHIKQVVLTGEVSGKKGQQFLQIKLTDVLVSSYQQGGGSGAVPTDSFSLNFAKIEFTYYPVNPDGSLGAPVTGGWDIKANRKA</sequence>
<protein>
    <submittedName>
        <fullName evidence="1">Putative type VI secretion system effector hcp1-like protein</fullName>
    </submittedName>
</protein>
<dbReference type="PANTHER" id="PTHR36152:SF5">
    <property type="entry name" value="PROTEIN HCP1"/>
    <property type="match status" value="1"/>
</dbReference>
<evidence type="ECO:0000313" key="2">
    <source>
        <dbReference type="Proteomes" id="UP000027093"/>
    </source>
</evidence>
<dbReference type="Pfam" id="PF05638">
    <property type="entry name" value="T6SS_HCP"/>
    <property type="match status" value="1"/>
</dbReference>
<dbReference type="HOGENOM" id="CLU_112762_0_3_2"/>
<dbReference type="Proteomes" id="UP000027093">
    <property type="component" value="Chromosome"/>
</dbReference>
<dbReference type="STRING" id="926571.NVIE_026580"/>
<dbReference type="AlphaFoldDB" id="A0A060HV73"/>
<name>A0A060HV73_9ARCH</name>
<evidence type="ECO:0000313" key="1">
    <source>
        <dbReference type="EMBL" id="AIC16927.1"/>
    </source>
</evidence>
<organism evidence="1 2">
    <name type="scientific">Nitrososphaera viennensis EN76</name>
    <dbReference type="NCBI Taxonomy" id="926571"/>
    <lineage>
        <taxon>Archaea</taxon>
        <taxon>Nitrososphaerota</taxon>
        <taxon>Nitrososphaeria</taxon>
        <taxon>Nitrososphaerales</taxon>
        <taxon>Nitrososphaeraceae</taxon>
        <taxon>Nitrososphaera</taxon>
    </lineage>
</organism>
<dbReference type="InterPro" id="IPR053165">
    <property type="entry name" value="HSI-I_assembly_Hcp1"/>
</dbReference>
<dbReference type="InterPro" id="IPR036624">
    <property type="entry name" value="Hcp1-lik_sf"/>
</dbReference>
<dbReference type="EMBL" id="CP007536">
    <property type="protein sequence ID" value="AIC16927.1"/>
    <property type="molecule type" value="Genomic_DNA"/>
</dbReference>
<dbReference type="NCBIfam" id="TIGR03344">
    <property type="entry name" value="VI_effect_Hcp1"/>
    <property type="match status" value="1"/>
</dbReference>
<dbReference type="KEGG" id="nvn:NVIE_026580"/>
<accession>A0A060HV73</accession>
<gene>
    <name evidence="1" type="ORF">NVIE_026580</name>
</gene>
<dbReference type="SUPFAM" id="SSF141452">
    <property type="entry name" value="Hcp1-like"/>
    <property type="match status" value="1"/>
</dbReference>
<dbReference type="Gene3D" id="2.30.110.20">
    <property type="entry name" value="Hcp1-like"/>
    <property type="match status" value="1"/>
</dbReference>
<dbReference type="RefSeq" id="WP_227717381.1">
    <property type="nucleotide sequence ID" value="NZ_CP007536.1"/>
</dbReference>
<dbReference type="PANTHER" id="PTHR36152">
    <property type="entry name" value="CYTOPLASMIC PROTEIN-RELATED"/>
    <property type="match status" value="1"/>
</dbReference>
<reference evidence="1 2" key="1">
    <citation type="journal article" date="2014" name="Int. J. Syst. Evol. Microbiol.">
        <title>Nitrososphaera viennensis gen. nov., sp. nov., an aerobic and mesophilic, ammonia-oxidizing archaeon from soil and a member of the archaeal phylum Thaumarchaeota.</title>
        <authorList>
            <person name="Stieglmeier M."/>
            <person name="Klingl A."/>
            <person name="Alves R.J."/>
            <person name="Rittmann S.K."/>
            <person name="Melcher M."/>
            <person name="Leisch N."/>
            <person name="Schleper C."/>
        </authorList>
    </citation>
    <scope>NUCLEOTIDE SEQUENCE [LARGE SCALE GENOMIC DNA]</scope>
    <source>
        <strain evidence="1">EN76</strain>
    </source>
</reference>
<keyword evidence="2" id="KW-1185">Reference proteome</keyword>
<dbReference type="InterPro" id="IPR008514">
    <property type="entry name" value="T6SS_Hcp"/>
</dbReference>
<proteinExistence type="predicted"/>
<dbReference type="GeneID" id="74947893"/>